<dbReference type="AlphaFoldDB" id="X0T7N4"/>
<proteinExistence type="predicted"/>
<sequence>NQAVGRLLKGTVQRQDEPDKENNTGLPDNLKVGVENLSGMAMVKGQATEGTLQRVKDPQARGAFLELYPNAADLVADIDVNGTPTAILDALVNKYLNSGFVYDMAATTPQDFLGGNRRGDCSTLAKSFVIIAQEYFDIQGISHTSKSNFGIANGGLVLDANGATGNVDDGNHWAFTSHTWVVGPDRDRDLLFRGATVNPGSWIDQADEGVEEGIEYRSFGGIGGGRVYPYRQMGSTLANKYTTDLQLAKGGKAEDEAAMEEAFKLTESRRAKKKKGCFITTACIKAKGLPDNCEELGVLRAFRDTYLMQKPGGRQLVEMYYQYSPRIADVIAEQENAASVYDHLYEVIHACVEAIKKGDNKFAYTTYCEMVIKLEEQYISDVAAPSYVL</sequence>
<reference evidence="2" key="1">
    <citation type="journal article" date="2014" name="Front. Microbiol.">
        <title>High frequency of phylogenetically diverse reductive dehalogenase-homologous genes in deep subseafloor sedimentary metagenomes.</title>
        <authorList>
            <person name="Kawai M."/>
            <person name="Futagami T."/>
            <person name="Toyoda A."/>
            <person name="Takaki Y."/>
            <person name="Nishi S."/>
            <person name="Hori S."/>
            <person name="Arai W."/>
            <person name="Tsubouchi T."/>
            <person name="Morono Y."/>
            <person name="Uchiyama I."/>
            <person name="Ito T."/>
            <person name="Fujiyama A."/>
            <person name="Inagaki F."/>
            <person name="Takami H."/>
        </authorList>
    </citation>
    <scope>NUCLEOTIDE SEQUENCE</scope>
    <source>
        <strain evidence="2">Expedition CK06-06</strain>
    </source>
</reference>
<evidence type="ECO:0000313" key="2">
    <source>
        <dbReference type="EMBL" id="GAF84202.1"/>
    </source>
</evidence>
<feature type="non-terminal residue" evidence="2">
    <location>
        <position position="1"/>
    </location>
</feature>
<name>X0T7N4_9ZZZZ</name>
<accession>X0T7N4</accession>
<dbReference type="InterPro" id="IPR049886">
    <property type="entry name" value="CFI_box_CTERM_dom"/>
</dbReference>
<gene>
    <name evidence="2" type="ORF">S01H1_06901</name>
</gene>
<organism evidence="2">
    <name type="scientific">marine sediment metagenome</name>
    <dbReference type="NCBI Taxonomy" id="412755"/>
    <lineage>
        <taxon>unclassified sequences</taxon>
        <taxon>metagenomes</taxon>
        <taxon>ecological metagenomes</taxon>
    </lineage>
</organism>
<dbReference type="NCBIfam" id="NF041770">
    <property type="entry name" value="CFI_box_CTERM"/>
    <property type="match status" value="1"/>
</dbReference>
<feature type="region of interest" description="Disordered" evidence="1">
    <location>
        <begin position="1"/>
        <end position="27"/>
    </location>
</feature>
<comment type="caution">
    <text evidence="2">The sequence shown here is derived from an EMBL/GenBank/DDBJ whole genome shotgun (WGS) entry which is preliminary data.</text>
</comment>
<evidence type="ECO:0000256" key="1">
    <source>
        <dbReference type="SAM" id="MobiDB-lite"/>
    </source>
</evidence>
<protein>
    <submittedName>
        <fullName evidence="2">Uncharacterized protein</fullName>
    </submittedName>
</protein>
<dbReference type="EMBL" id="BARS01003558">
    <property type="protein sequence ID" value="GAF84202.1"/>
    <property type="molecule type" value="Genomic_DNA"/>
</dbReference>